<sequence length="161" mass="18299">MDSEELWKKYADSVMDGQPSIERAKIMAGFIKENRPMGKLSHVDQLSVHKMRRALENPHDEFAKTQQILAQEFSRFYRKRNLIVHSGRVLDHDIEQTADKLLPLVANGIDQIFIADMQYGISPTALAAKVKFRAGCLPEKGGPDEHRLVELLEPEKKSDST</sequence>
<dbReference type="EMBL" id="JAFLEQ010000008">
    <property type="protein sequence ID" value="MBN9643712.1"/>
    <property type="molecule type" value="Genomic_DNA"/>
</dbReference>
<dbReference type="Proteomes" id="UP000664332">
    <property type="component" value="Unassembled WGS sequence"/>
</dbReference>
<comment type="caution">
    <text evidence="1">The sequence shown here is derived from an EMBL/GenBank/DDBJ whole genome shotgun (WGS) entry which is preliminary data.</text>
</comment>
<evidence type="ECO:0000313" key="2">
    <source>
        <dbReference type="Proteomes" id="UP000664332"/>
    </source>
</evidence>
<reference evidence="1" key="1">
    <citation type="submission" date="2021-03" db="EMBL/GenBank/DDBJ databases">
        <authorList>
            <person name="Sun Q."/>
        </authorList>
    </citation>
    <scope>NUCLEOTIDE SEQUENCE</scope>
    <source>
        <strain evidence="1">CCM 8862</strain>
    </source>
</reference>
<gene>
    <name evidence="1" type="ORF">JZY06_03600</name>
</gene>
<dbReference type="AlphaFoldDB" id="A0A939E1F5"/>
<keyword evidence="2" id="KW-1185">Reference proteome</keyword>
<dbReference type="RefSeq" id="WP_207118453.1">
    <property type="nucleotide sequence ID" value="NZ_JAFLEQ010000008.1"/>
</dbReference>
<evidence type="ECO:0000313" key="1">
    <source>
        <dbReference type="EMBL" id="MBN9643712.1"/>
    </source>
</evidence>
<organism evidence="1 2">
    <name type="scientific">Corynebacterium mendelii</name>
    <dbReference type="NCBI Taxonomy" id="2765362"/>
    <lineage>
        <taxon>Bacteria</taxon>
        <taxon>Bacillati</taxon>
        <taxon>Actinomycetota</taxon>
        <taxon>Actinomycetes</taxon>
        <taxon>Mycobacteriales</taxon>
        <taxon>Corynebacteriaceae</taxon>
        <taxon>Corynebacterium</taxon>
    </lineage>
</organism>
<protein>
    <submittedName>
        <fullName evidence="1">Uncharacterized protein</fullName>
    </submittedName>
</protein>
<proteinExistence type="predicted"/>
<name>A0A939E1F5_9CORY</name>
<accession>A0A939E1F5</accession>